<proteinExistence type="predicted"/>
<evidence type="ECO:0000313" key="1">
    <source>
        <dbReference type="Proteomes" id="UP000887564"/>
    </source>
</evidence>
<accession>A0A914RZQ7</accession>
<dbReference type="Proteomes" id="UP000887564">
    <property type="component" value="Unplaced"/>
</dbReference>
<dbReference type="PANTHER" id="PTHR47519">
    <property type="entry name" value="NUCLEAR HORMONE RECEPTOR FAMILY MEMBER NHR-31-RELATED"/>
    <property type="match status" value="1"/>
</dbReference>
<name>A0A914RZQ7_PAREQ</name>
<reference evidence="2" key="1">
    <citation type="submission" date="2022-11" db="UniProtKB">
        <authorList>
            <consortium name="WormBaseParasite"/>
        </authorList>
    </citation>
    <scope>IDENTIFICATION</scope>
</reference>
<protein>
    <submittedName>
        <fullName evidence="2">Uncharacterized protein</fullName>
    </submittedName>
</protein>
<keyword evidence="1" id="KW-1185">Reference proteome</keyword>
<dbReference type="InterPro" id="IPR052496">
    <property type="entry name" value="Orphan_Nuclear_Rcpt"/>
</dbReference>
<dbReference type="AlphaFoldDB" id="A0A914RZQ7"/>
<dbReference type="WBParaSite" id="PEQ_0001199501-mRNA-1">
    <property type="protein sequence ID" value="PEQ_0001199501-mRNA-1"/>
    <property type="gene ID" value="PEQ_0001199501"/>
</dbReference>
<sequence>MHADTVDFNVVLTWVWNQMGCGDMRQFDQAKYLKLAPSLSFALMASIHMSGYPHPYFSQQEDALLTYLLDTEVQAMSSVRSADNSSPIGIARVKPDPDLELSSIFKNRSVLDTDRFDMSYEVGRVASVEQLAQATRRYIAAAVDWIEALFALANVDNIHDKVRLNIISHFFTLFYIRTC</sequence>
<evidence type="ECO:0000313" key="2">
    <source>
        <dbReference type="WBParaSite" id="PEQ_0001199501-mRNA-1"/>
    </source>
</evidence>
<dbReference type="PANTHER" id="PTHR47519:SF5">
    <property type="entry name" value="NUCLEAR HORMONE RECEPTOR E75"/>
    <property type="match status" value="1"/>
</dbReference>
<organism evidence="1 2">
    <name type="scientific">Parascaris equorum</name>
    <name type="common">Equine roundworm</name>
    <dbReference type="NCBI Taxonomy" id="6256"/>
    <lineage>
        <taxon>Eukaryota</taxon>
        <taxon>Metazoa</taxon>
        <taxon>Ecdysozoa</taxon>
        <taxon>Nematoda</taxon>
        <taxon>Chromadorea</taxon>
        <taxon>Rhabditida</taxon>
        <taxon>Spirurina</taxon>
        <taxon>Ascaridomorpha</taxon>
        <taxon>Ascaridoidea</taxon>
        <taxon>Ascarididae</taxon>
        <taxon>Parascaris</taxon>
    </lineage>
</organism>